<evidence type="ECO:0000313" key="15">
    <source>
        <dbReference type="Proteomes" id="UP000613740"/>
    </source>
</evidence>
<feature type="compositionally biased region" description="Low complexity" evidence="12">
    <location>
        <begin position="336"/>
        <end position="359"/>
    </location>
</feature>
<evidence type="ECO:0000256" key="8">
    <source>
        <dbReference type="ARBA" id="ARBA00038290"/>
    </source>
</evidence>
<evidence type="ECO:0000256" key="3">
    <source>
        <dbReference type="ARBA" id="ARBA00022679"/>
    </source>
</evidence>
<dbReference type="InterPro" id="IPR051521">
    <property type="entry name" value="tRNA_Mod/Golgi_Maint"/>
</dbReference>
<evidence type="ECO:0000256" key="6">
    <source>
        <dbReference type="ARBA" id="ARBA00023242"/>
    </source>
</evidence>
<dbReference type="PANTHER" id="PTHR15627:SF8">
    <property type="entry name" value="TRNA-URIDINE AMINOCARBOXYPROPYLTRANSFERASE 1"/>
    <property type="match status" value="1"/>
</dbReference>
<evidence type="ECO:0000256" key="5">
    <source>
        <dbReference type="ARBA" id="ARBA00022694"/>
    </source>
</evidence>
<proteinExistence type="inferred from homology"/>
<evidence type="ECO:0000256" key="11">
    <source>
        <dbReference type="ARBA" id="ARBA00048718"/>
    </source>
</evidence>
<sequence>MEPAPAVVKLAVRRPDWELPELHAGLQLAPADVLWENKRSTCGKCGRSRAHYCYDCLEPLVPFPHVDLPFRVSIVTHHEEKASKNTGVQVAILASGQVDLHSMSNVPRDVDPARCAVLFPSDDALEVSELEPDSIDRLFIIDSRWKKAGELVRSDVFKSMRAVKLRETRSAFWRFHTKGVTDEGVCTIEALYFFLNSLAKEGKLTDPRFAAPHAFDNLLWYFCYQHQVVAAAAQRRLEAAQQQAAAAGGSGGEGESKGGEAAVGAAGQNKKGGKRGKQQQQQQQQHQQQQEQQRKGQGSQQQVGREQERSAGQGQAQQQQQPEPQEQERQHEEAAAEPASSAPEQQAQGQAADSAAGPGDEQPAKRARV</sequence>
<comment type="function">
    <text evidence="7">Catalyzes the formation of 3-(3-amino-3-carboxypropyl)uridine (acp3U) at position 20 in the D-loop of several cytoplasmic tRNAs (acp3U(20)).</text>
</comment>
<name>A0A835W088_9CHLO</name>
<keyword evidence="4" id="KW-0949">S-adenosyl-L-methionine</keyword>
<dbReference type="EC" id="2.5.1.25" evidence="2"/>
<dbReference type="GO" id="GO:0016432">
    <property type="term" value="F:tRNA-uridine aminocarboxypropyltransferase activity"/>
    <property type="evidence" value="ECO:0007669"/>
    <property type="project" value="UniProtKB-EC"/>
</dbReference>
<comment type="caution">
    <text evidence="14">The sequence shown here is derived from an EMBL/GenBank/DDBJ whole genome shotgun (WGS) entry which is preliminary data.</text>
</comment>
<dbReference type="PANTHER" id="PTHR15627">
    <property type="entry name" value="NATURAL KILLER CELL-SPECIFIC ANTIGEN KLIP1"/>
    <property type="match status" value="1"/>
</dbReference>
<evidence type="ECO:0000256" key="7">
    <source>
        <dbReference type="ARBA" id="ARBA00037050"/>
    </source>
</evidence>
<dbReference type="GO" id="GO:0008033">
    <property type="term" value="P:tRNA processing"/>
    <property type="evidence" value="ECO:0007669"/>
    <property type="project" value="UniProtKB-KW"/>
</dbReference>
<keyword evidence="3" id="KW-0808">Transferase</keyword>
<evidence type="ECO:0000259" key="13">
    <source>
        <dbReference type="SMART" id="SM01144"/>
    </source>
</evidence>
<evidence type="ECO:0000313" key="14">
    <source>
        <dbReference type="EMBL" id="KAG2432418.1"/>
    </source>
</evidence>
<keyword evidence="5" id="KW-0819">tRNA processing</keyword>
<feature type="compositionally biased region" description="Low complexity" evidence="12">
    <location>
        <begin position="278"/>
        <end position="324"/>
    </location>
</feature>
<comment type="subcellular location">
    <subcellularLocation>
        <location evidence="1">Nucleus</location>
    </subcellularLocation>
</comment>
<evidence type="ECO:0000256" key="10">
    <source>
        <dbReference type="ARBA" id="ARBA00042508"/>
    </source>
</evidence>
<gene>
    <name evidence="14" type="ORF">HYH02_012989</name>
</gene>
<evidence type="ECO:0000256" key="12">
    <source>
        <dbReference type="SAM" id="MobiDB-lite"/>
    </source>
</evidence>
<keyword evidence="6" id="KW-0539">Nucleus</keyword>
<dbReference type="GO" id="GO:0005634">
    <property type="term" value="C:nucleus"/>
    <property type="evidence" value="ECO:0007669"/>
    <property type="project" value="UniProtKB-SubCell"/>
</dbReference>
<evidence type="ECO:0000256" key="1">
    <source>
        <dbReference type="ARBA" id="ARBA00004123"/>
    </source>
</evidence>
<feature type="compositionally biased region" description="Low complexity" evidence="12">
    <location>
        <begin position="259"/>
        <end position="269"/>
    </location>
</feature>
<evidence type="ECO:0000256" key="9">
    <source>
        <dbReference type="ARBA" id="ARBA00039242"/>
    </source>
</evidence>
<feature type="region of interest" description="Disordered" evidence="12">
    <location>
        <begin position="247"/>
        <end position="369"/>
    </location>
</feature>
<comment type="similarity">
    <text evidence="8">Belongs to the TDD superfamily. DTWD1 family.</text>
</comment>
<comment type="catalytic activity">
    <reaction evidence="11">
        <text>a uridine in tRNA + S-adenosyl-L-methionine = a 3-[(3S)-3-amino-3-carboxypropyl]uridine in tRNA + S-methyl-5'-thioadenosine + H(+)</text>
        <dbReference type="Rhea" id="RHEA:62432"/>
        <dbReference type="Rhea" id="RHEA-COMP:13339"/>
        <dbReference type="Rhea" id="RHEA-COMP:16092"/>
        <dbReference type="ChEBI" id="CHEBI:15378"/>
        <dbReference type="ChEBI" id="CHEBI:17509"/>
        <dbReference type="ChEBI" id="CHEBI:59789"/>
        <dbReference type="ChEBI" id="CHEBI:65315"/>
        <dbReference type="ChEBI" id="CHEBI:82930"/>
        <dbReference type="EC" id="2.5.1.25"/>
    </reaction>
</comment>
<dbReference type="SMART" id="SM01144">
    <property type="entry name" value="DTW"/>
    <property type="match status" value="1"/>
</dbReference>
<dbReference type="Pfam" id="PF03942">
    <property type="entry name" value="DTW"/>
    <property type="match status" value="1"/>
</dbReference>
<organism evidence="14 15">
    <name type="scientific">Chlamydomonas schloesseri</name>
    <dbReference type="NCBI Taxonomy" id="2026947"/>
    <lineage>
        <taxon>Eukaryota</taxon>
        <taxon>Viridiplantae</taxon>
        <taxon>Chlorophyta</taxon>
        <taxon>core chlorophytes</taxon>
        <taxon>Chlorophyceae</taxon>
        <taxon>CS clade</taxon>
        <taxon>Chlamydomonadales</taxon>
        <taxon>Chlamydomonadaceae</taxon>
        <taxon>Chlamydomonas</taxon>
    </lineage>
</organism>
<reference evidence="14" key="1">
    <citation type="journal article" date="2020" name="bioRxiv">
        <title>Comparative genomics of Chlamydomonas.</title>
        <authorList>
            <person name="Craig R.J."/>
            <person name="Hasan A.R."/>
            <person name="Ness R.W."/>
            <person name="Keightley P.D."/>
        </authorList>
    </citation>
    <scope>NUCLEOTIDE SEQUENCE</scope>
    <source>
        <strain evidence="14">CCAP 11/173</strain>
    </source>
</reference>
<protein>
    <recommendedName>
        <fullName evidence="9">tRNA-uridine aminocarboxypropyltransferase 1</fullName>
        <ecNumber evidence="2">2.5.1.25</ecNumber>
    </recommendedName>
    <alternativeName>
        <fullName evidence="10">DTW domain-containing protein 1</fullName>
    </alternativeName>
</protein>
<dbReference type="AlphaFoldDB" id="A0A835W088"/>
<dbReference type="EMBL" id="JAEHOD010000067">
    <property type="protein sequence ID" value="KAG2432418.1"/>
    <property type="molecule type" value="Genomic_DNA"/>
</dbReference>
<feature type="domain" description="DTW" evidence="13">
    <location>
        <begin position="38"/>
        <end position="234"/>
    </location>
</feature>
<evidence type="ECO:0000256" key="2">
    <source>
        <dbReference type="ARBA" id="ARBA00012386"/>
    </source>
</evidence>
<dbReference type="InterPro" id="IPR005636">
    <property type="entry name" value="DTW"/>
</dbReference>
<keyword evidence="15" id="KW-1185">Reference proteome</keyword>
<accession>A0A835W088</accession>
<evidence type="ECO:0000256" key="4">
    <source>
        <dbReference type="ARBA" id="ARBA00022691"/>
    </source>
</evidence>
<dbReference type="Proteomes" id="UP000613740">
    <property type="component" value="Unassembled WGS sequence"/>
</dbReference>
<dbReference type="OrthoDB" id="660555at2759"/>